<name>A0ABS5E766_9PROT</name>
<evidence type="ECO:0000313" key="2">
    <source>
        <dbReference type="Proteomes" id="UP000677812"/>
    </source>
</evidence>
<protein>
    <submittedName>
        <fullName evidence="1">Uncharacterized protein</fullName>
    </submittedName>
</protein>
<accession>A0ABS5E766</accession>
<reference evidence="1 2" key="1">
    <citation type="submission" date="2021-04" db="EMBL/GenBank/DDBJ databases">
        <title>The complete genome sequence of Neokomagataea sp. TBRC 2177.</title>
        <authorList>
            <person name="Charoenyingcharoen P."/>
            <person name="Yukphan P."/>
        </authorList>
    </citation>
    <scope>NUCLEOTIDE SEQUENCE [LARGE SCALE GENOMIC DNA]</scope>
    <source>
        <strain evidence="1 2">TBRC 2177</strain>
    </source>
</reference>
<dbReference type="EMBL" id="JAGRQH010000003">
    <property type="protein sequence ID" value="MBR0559734.1"/>
    <property type="molecule type" value="Genomic_DNA"/>
</dbReference>
<proteinExistence type="predicted"/>
<dbReference type="Proteomes" id="UP000677812">
    <property type="component" value="Unassembled WGS sequence"/>
</dbReference>
<comment type="caution">
    <text evidence="1">The sequence shown here is derived from an EMBL/GenBank/DDBJ whole genome shotgun (WGS) entry which is preliminary data.</text>
</comment>
<gene>
    <name evidence="1" type="ORF">KB213_06660</name>
</gene>
<dbReference type="RefSeq" id="WP_211681454.1">
    <property type="nucleotide sequence ID" value="NZ_JAGRQH010000003.1"/>
</dbReference>
<sequence>MNNKRRKRTKQQIKAIRAKELASRPRPETFEEFMAKEISDPVERDKMIARCKADPLFVFARAKEAGRLNRF</sequence>
<organism evidence="1 2">
    <name type="scientific">Neokomagataea anthophila</name>
    <dbReference type="NCBI Taxonomy" id="2826925"/>
    <lineage>
        <taxon>Bacteria</taxon>
        <taxon>Pseudomonadati</taxon>
        <taxon>Pseudomonadota</taxon>
        <taxon>Alphaproteobacteria</taxon>
        <taxon>Acetobacterales</taxon>
        <taxon>Acetobacteraceae</taxon>
        <taxon>Neokomagataea</taxon>
    </lineage>
</organism>
<evidence type="ECO:0000313" key="1">
    <source>
        <dbReference type="EMBL" id="MBR0559734.1"/>
    </source>
</evidence>
<keyword evidence="2" id="KW-1185">Reference proteome</keyword>